<dbReference type="AlphaFoldDB" id="A0A845RIK4"/>
<sequence length="153" mass="17523">MTPLEHIDAYKIGLELGLYELDDLSDFLDRQIAGLDDVPYIYIDLALAIPLGIKHVFHCISEYFSENRYTPENRPDCPVEKSLIGLIRDRYQSGEATLEQTCRWLHWLSLHFEPYSAMNAAEDYYTLACEGIVFSIDQVESMVEAILLRGTQG</sequence>
<evidence type="ECO:0000313" key="1">
    <source>
        <dbReference type="EMBL" id="NBI79337.1"/>
    </source>
</evidence>
<organism evidence="1 2">
    <name type="scientific">Anaerotruncus colihominis</name>
    <dbReference type="NCBI Taxonomy" id="169435"/>
    <lineage>
        <taxon>Bacteria</taxon>
        <taxon>Bacillati</taxon>
        <taxon>Bacillota</taxon>
        <taxon>Clostridia</taxon>
        <taxon>Eubacteriales</taxon>
        <taxon>Oscillospiraceae</taxon>
        <taxon>Anaerotruncus</taxon>
    </lineage>
</organism>
<name>A0A845RIK4_9FIRM</name>
<dbReference type="EMBL" id="QXWZ01000018">
    <property type="protein sequence ID" value="NBI79337.1"/>
    <property type="molecule type" value="Genomic_DNA"/>
</dbReference>
<dbReference type="OrthoDB" id="9900319at2"/>
<dbReference type="Proteomes" id="UP000446348">
    <property type="component" value="Unassembled WGS sequence"/>
</dbReference>
<reference evidence="1 2" key="1">
    <citation type="submission" date="2018-08" db="EMBL/GenBank/DDBJ databases">
        <title>Murine metabolic-syndrome-specific gut microbial biobank.</title>
        <authorList>
            <person name="Liu C."/>
        </authorList>
    </citation>
    <scope>NUCLEOTIDE SEQUENCE [LARGE SCALE GENOMIC DNA]</scope>
    <source>
        <strain evidence="1 2">X69</strain>
    </source>
</reference>
<protein>
    <submittedName>
        <fullName evidence="1">Uncharacterized protein</fullName>
    </submittedName>
</protein>
<proteinExistence type="predicted"/>
<accession>A0A845RIK4</accession>
<comment type="caution">
    <text evidence="1">The sequence shown here is derived from an EMBL/GenBank/DDBJ whole genome shotgun (WGS) entry which is preliminary data.</text>
</comment>
<dbReference type="RefSeq" id="WP_160210095.1">
    <property type="nucleotide sequence ID" value="NZ_JAETUF010000024.1"/>
</dbReference>
<evidence type="ECO:0000313" key="2">
    <source>
        <dbReference type="Proteomes" id="UP000446348"/>
    </source>
</evidence>
<gene>
    <name evidence="1" type="ORF">D3Z39_10770</name>
</gene>